<reference evidence="3" key="1">
    <citation type="submission" date="2023-03" db="EMBL/GenBank/DDBJ databases">
        <title>Massive genome expansion in bonnet fungi (Mycena s.s.) driven by repeated elements and novel gene families across ecological guilds.</title>
        <authorList>
            <consortium name="Lawrence Berkeley National Laboratory"/>
            <person name="Harder C.B."/>
            <person name="Miyauchi S."/>
            <person name="Viragh M."/>
            <person name="Kuo A."/>
            <person name="Thoen E."/>
            <person name="Andreopoulos B."/>
            <person name="Lu D."/>
            <person name="Skrede I."/>
            <person name="Drula E."/>
            <person name="Henrissat B."/>
            <person name="Morin E."/>
            <person name="Kohler A."/>
            <person name="Barry K."/>
            <person name="LaButti K."/>
            <person name="Morin E."/>
            <person name="Salamov A."/>
            <person name="Lipzen A."/>
            <person name="Mereny Z."/>
            <person name="Hegedus B."/>
            <person name="Baldrian P."/>
            <person name="Stursova M."/>
            <person name="Weitz H."/>
            <person name="Taylor A."/>
            <person name="Grigoriev I.V."/>
            <person name="Nagy L.G."/>
            <person name="Martin F."/>
            <person name="Kauserud H."/>
        </authorList>
    </citation>
    <scope>NUCLEOTIDE SEQUENCE</scope>
    <source>
        <strain evidence="3">CBHHK182m</strain>
    </source>
</reference>
<name>A0AAD7IY12_9AGAR</name>
<protein>
    <recommendedName>
        <fullName evidence="2">CxC2-like cysteine cluster KDZ transposase-associated domain-containing protein</fullName>
    </recommendedName>
</protein>
<keyword evidence="4" id="KW-1185">Reference proteome</keyword>
<accession>A0AAD7IY12</accession>
<dbReference type="EMBL" id="JARKIB010000060">
    <property type="protein sequence ID" value="KAJ7752116.1"/>
    <property type="molecule type" value="Genomic_DNA"/>
</dbReference>
<dbReference type="Proteomes" id="UP001215598">
    <property type="component" value="Unassembled WGS sequence"/>
</dbReference>
<sequence>MPQENPAVARPSSTPSPAPRNLPVYHIDSRSPSPSLITPSRTPSPIPENPSPPPYARQPTIPRPVYAVRVETEGEIYSNFRQAWTRYRSLERQGKSPVLVVAGSVVHALDWIETAPRAEEREVIFREIIQEALEVYRQDDPDSSSEELRSVELDDSRATTAAKKRKRAVYTHNANAPTTSTASTASTASTHRIRREVHVAPPVSPTKNRTFDMFDAAMGYYPDDFPGVTSEGPAAIKIKGKKVYENSTHPVKTWIPERDRYANGLIQREGRGPWWSQGCAGCDAPNPNWRCEDCFGSRMLCRVCITQRHRDEPLHVLQEWQDGFFHARGSKDLGLRFQIGHHKGEDCPLVPLSSPNDFVVLDNNGIHEIDIDFCGCLGAPSQVAQLLNVGWYPATSKDPQTAATLSLLRRFHTLNLQARLPAYDFYNGLALLRNGSGLRPAPARLPQFMHMVREYRHLQMCKRAGRIHDIRGLAGTALGELAVVCRACPQPGINLPEGWENAPPDIAWIYRLLVSEDANFKMKGRDRSTRDKDPTLGPGWAYMVANDDYLKHLSTHIDQDEISHCVSFAALWSANNKRAKGLRASGVGSVSCSRHELFRPRGTGDLQKGEKYSNMDYLFFSSLIGITLLTVVASYDIACQWSRNFWARASAMPAKLKLPAGLTMLFKVPKFHLPPHVKSCHGPYSFNYTKGVGRTDGEGVERNWSWLNWAARSISVMGPGSREDTIDDLCGFSNWRKTVDLGNSLLRKLVLAIPQAMIHSRAFHAFTDGLRGEHEAELRDWDALIREWERDPLGSAINPFEYPVVEAETMADVMKRISEEDHARVVKDGASALQVKPAGFLLAGIDIQEDQLAVALEAKRRTRTTIQATELQRKRTVLLGKVAALQDVQNTYMPGLRQWIAQQEPPLPAPDNSRPETIKIFLPSSLPAAARETVCLPQLTQNEDDLRQAQAGDALRELRSNLRTRTFAHQFKRKHMGGQGMYTKSQSLQDGIEDRIRSASARYRAAWAGLLALRGPGDWQTVLQELRAEDVRGINERVMNDEEKADNKKARLLAGLTGDGSEDVDEYGEAIPLTVLFNLETGEGTRHASWLWYSTMGVGEVDADGKLHADIRVEWSKARARADRWREEVVLVEEEMRRTLQYCQWKAQWWEEQLDLRQDVTPELAEGLRAYGLEQVARERAWAENWDAKWQPVRARAAMVLRDDVEDVDEQVFAPIEVDLEEDAREDYEFDDFNEEEA</sequence>
<dbReference type="AlphaFoldDB" id="A0AAD7IY12"/>
<proteinExistence type="predicted"/>
<evidence type="ECO:0000313" key="3">
    <source>
        <dbReference type="EMBL" id="KAJ7752116.1"/>
    </source>
</evidence>
<dbReference type="Pfam" id="PF18803">
    <property type="entry name" value="CxC2"/>
    <property type="match status" value="1"/>
</dbReference>
<dbReference type="CDD" id="cd19757">
    <property type="entry name" value="Bbox1"/>
    <property type="match status" value="1"/>
</dbReference>
<dbReference type="InterPro" id="IPR040521">
    <property type="entry name" value="KDZ"/>
</dbReference>
<dbReference type="PANTHER" id="PTHR33096:SF1">
    <property type="entry name" value="CXC1-LIKE CYSTEINE CLUSTER ASSOCIATED WITH KDZ TRANSPOSASES DOMAIN-CONTAINING PROTEIN"/>
    <property type="match status" value="1"/>
</dbReference>
<feature type="compositionally biased region" description="Pro residues" evidence="1">
    <location>
        <begin position="42"/>
        <end position="56"/>
    </location>
</feature>
<organism evidence="3 4">
    <name type="scientific">Mycena metata</name>
    <dbReference type="NCBI Taxonomy" id="1033252"/>
    <lineage>
        <taxon>Eukaryota</taxon>
        <taxon>Fungi</taxon>
        <taxon>Dikarya</taxon>
        <taxon>Basidiomycota</taxon>
        <taxon>Agaricomycotina</taxon>
        <taxon>Agaricomycetes</taxon>
        <taxon>Agaricomycetidae</taxon>
        <taxon>Agaricales</taxon>
        <taxon>Marasmiineae</taxon>
        <taxon>Mycenaceae</taxon>
        <taxon>Mycena</taxon>
    </lineage>
</organism>
<dbReference type="Pfam" id="PF18758">
    <property type="entry name" value="KDZ"/>
    <property type="match status" value="1"/>
</dbReference>
<dbReference type="PANTHER" id="PTHR33096">
    <property type="entry name" value="CXC2 DOMAIN-CONTAINING PROTEIN"/>
    <property type="match status" value="1"/>
</dbReference>
<feature type="region of interest" description="Disordered" evidence="1">
    <location>
        <begin position="1"/>
        <end position="60"/>
    </location>
</feature>
<dbReference type="InterPro" id="IPR041457">
    <property type="entry name" value="CxC2_KDZ-assoc"/>
</dbReference>
<feature type="compositionally biased region" description="Basic and acidic residues" evidence="1">
    <location>
        <begin position="137"/>
        <end position="157"/>
    </location>
</feature>
<evidence type="ECO:0000256" key="1">
    <source>
        <dbReference type="SAM" id="MobiDB-lite"/>
    </source>
</evidence>
<feature type="domain" description="CxC2-like cysteine cluster KDZ transposase-associated" evidence="2">
    <location>
        <begin position="331"/>
        <end position="434"/>
    </location>
</feature>
<feature type="region of interest" description="Disordered" evidence="1">
    <location>
        <begin position="137"/>
        <end position="168"/>
    </location>
</feature>
<gene>
    <name evidence="3" type="ORF">B0H16DRAFT_1723881</name>
</gene>
<feature type="compositionally biased region" description="Low complexity" evidence="1">
    <location>
        <begin position="1"/>
        <end position="13"/>
    </location>
</feature>
<evidence type="ECO:0000313" key="4">
    <source>
        <dbReference type="Proteomes" id="UP001215598"/>
    </source>
</evidence>
<feature type="compositionally biased region" description="Polar residues" evidence="1">
    <location>
        <begin position="30"/>
        <end position="41"/>
    </location>
</feature>
<evidence type="ECO:0000259" key="2">
    <source>
        <dbReference type="Pfam" id="PF18803"/>
    </source>
</evidence>
<comment type="caution">
    <text evidence="3">The sequence shown here is derived from an EMBL/GenBank/DDBJ whole genome shotgun (WGS) entry which is preliminary data.</text>
</comment>